<comment type="caution">
    <text evidence="1">The sequence shown here is derived from an EMBL/GenBank/DDBJ whole genome shotgun (WGS) entry which is preliminary data.</text>
</comment>
<reference evidence="2" key="1">
    <citation type="journal article" date="2012" name="BMC Genomics">
        <title>Genome sequence of the necrotrophic fungus Penicillium digitatum, the main postharvest pathogen of citrus.</title>
        <authorList>
            <person name="Marcet-Houben M."/>
            <person name="Ballester A.-R."/>
            <person name="de la Fuente B."/>
            <person name="Harries E."/>
            <person name="Marcos J.F."/>
            <person name="Gonzalez-Candelas L."/>
            <person name="Gabaldon T."/>
        </authorList>
    </citation>
    <scope>NUCLEOTIDE SEQUENCE [LARGE SCALE GENOMIC DNA]</scope>
    <source>
        <strain evidence="2">Pd1 / CECT 20795</strain>
    </source>
</reference>
<sequence>MSSLFISSTVSVFHESTIRLAATHPTLFTGNPKDDVYCISILYAFDDWFKGLIRQTWNPRSLSRYTDHCNQGKGTVPHLDDTLSSIFY</sequence>
<name>K9GTC2_PEND1</name>
<proteinExistence type="predicted"/>
<evidence type="ECO:0000313" key="2">
    <source>
        <dbReference type="Proteomes" id="UP000009886"/>
    </source>
</evidence>
<dbReference type="HOGENOM" id="CLU_2469790_0_0_1"/>
<organism evidence="1 2">
    <name type="scientific">Penicillium digitatum (strain Pd1 / CECT 20795)</name>
    <name type="common">Green mold</name>
    <dbReference type="NCBI Taxonomy" id="1170230"/>
    <lineage>
        <taxon>Eukaryota</taxon>
        <taxon>Fungi</taxon>
        <taxon>Dikarya</taxon>
        <taxon>Ascomycota</taxon>
        <taxon>Pezizomycotina</taxon>
        <taxon>Eurotiomycetes</taxon>
        <taxon>Eurotiomycetidae</taxon>
        <taxon>Eurotiales</taxon>
        <taxon>Aspergillaceae</taxon>
        <taxon>Penicillium</taxon>
    </lineage>
</organism>
<accession>K9GTC2</accession>
<protein>
    <submittedName>
        <fullName evidence="1">Uncharacterized protein</fullName>
    </submittedName>
</protein>
<evidence type="ECO:0000313" key="1">
    <source>
        <dbReference type="EMBL" id="EKV16326.1"/>
    </source>
</evidence>
<gene>
    <name evidence="1" type="ORF">PDIP_36590</name>
</gene>
<dbReference type="EMBL" id="AKCU01000254">
    <property type="protein sequence ID" value="EKV16326.1"/>
    <property type="molecule type" value="Genomic_DNA"/>
</dbReference>
<dbReference type="KEGG" id="pdp:PDIP_36590"/>
<dbReference type="Proteomes" id="UP000009886">
    <property type="component" value="Unassembled WGS sequence"/>
</dbReference>
<dbReference type="OrthoDB" id="3000060at2759"/>
<dbReference type="VEuPathDB" id="FungiDB:PDIP_36590"/>
<dbReference type="AlphaFoldDB" id="K9GTC2"/>